<comment type="caution">
    <text evidence="1">The sequence shown here is derived from an EMBL/GenBank/DDBJ whole genome shotgun (WGS) entry which is preliminary data.</text>
</comment>
<proteinExistence type="predicted"/>
<evidence type="ECO:0000313" key="2">
    <source>
        <dbReference type="Proteomes" id="UP001183585"/>
    </source>
</evidence>
<dbReference type="EMBL" id="JAVDYE010000001">
    <property type="protein sequence ID" value="MDR7382644.1"/>
    <property type="molecule type" value="Genomic_DNA"/>
</dbReference>
<evidence type="ECO:0000313" key="1">
    <source>
        <dbReference type="EMBL" id="MDR7382644.1"/>
    </source>
</evidence>
<reference evidence="1 2" key="1">
    <citation type="submission" date="2023-07" db="EMBL/GenBank/DDBJ databases">
        <title>Sequencing the genomes of 1000 actinobacteria strains.</title>
        <authorList>
            <person name="Klenk H.-P."/>
        </authorList>
    </citation>
    <scope>NUCLEOTIDE SEQUENCE [LARGE SCALE GENOMIC DNA]</scope>
    <source>
        <strain evidence="1 2">DSM 45554</strain>
    </source>
</reference>
<name>A0ABU2CMT1_9MICO</name>
<accession>A0ABU2CMT1</accession>
<protein>
    <submittedName>
        <fullName evidence="1">Phage-related minor tail protein</fullName>
    </submittedName>
</protein>
<sequence>MTDQLVVDVDLLLETGNDLTAIVNEFDGADSYADRVADAVGDDTLADAVRDFSSEWKNRREKMKESIANLAELTTAVGTQFQDVDKQLGASLDQGAQA</sequence>
<gene>
    <name evidence="1" type="ORF">J2S48_002159</name>
</gene>
<dbReference type="Proteomes" id="UP001183585">
    <property type="component" value="Unassembled WGS sequence"/>
</dbReference>
<keyword evidence="2" id="KW-1185">Reference proteome</keyword>
<dbReference type="RefSeq" id="WP_274993090.1">
    <property type="nucleotide sequence ID" value="NZ_JAJQQP010000004.1"/>
</dbReference>
<organism evidence="1 2">
    <name type="scientific">Promicromonospora iranensis</name>
    <dbReference type="NCBI Taxonomy" id="1105144"/>
    <lineage>
        <taxon>Bacteria</taxon>
        <taxon>Bacillati</taxon>
        <taxon>Actinomycetota</taxon>
        <taxon>Actinomycetes</taxon>
        <taxon>Micrococcales</taxon>
        <taxon>Promicromonosporaceae</taxon>
        <taxon>Promicromonospora</taxon>
    </lineage>
</organism>